<gene>
    <name evidence="1" type="ORF">Pint_26256</name>
</gene>
<protein>
    <submittedName>
        <fullName evidence="1">Uncharacterized protein</fullName>
    </submittedName>
</protein>
<keyword evidence="2" id="KW-1185">Reference proteome</keyword>
<evidence type="ECO:0000313" key="1">
    <source>
        <dbReference type="EMBL" id="KAJ0034758.1"/>
    </source>
</evidence>
<name>A0ACC0YEC4_9ROSI</name>
<accession>A0ACC0YEC4</accession>
<dbReference type="Proteomes" id="UP001163603">
    <property type="component" value="Chromosome 7"/>
</dbReference>
<organism evidence="1 2">
    <name type="scientific">Pistacia integerrima</name>
    <dbReference type="NCBI Taxonomy" id="434235"/>
    <lineage>
        <taxon>Eukaryota</taxon>
        <taxon>Viridiplantae</taxon>
        <taxon>Streptophyta</taxon>
        <taxon>Embryophyta</taxon>
        <taxon>Tracheophyta</taxon>
        <taxon>Spermatophyta</taxon>
        <taxon>Magnoliopsida</taxon>
        <taxon>eudicotyledons</taxon>
        <taxon>Gunneridae</taxon>
        <taxon>Pentapetalae</taxon>
        <taxon>rosids</taxon>
        <taxon>malvids</taxon>
        <taxon>Sapindales</taxon>
        <taxon>Anacardiaceae</taxon>
        <taxon>Pistacia</taxon>
    </lineage>
</organism>
<proteinExistence type="predicted"/>
<comment type="caution">
    <text evidence="1">The sequence shown here is derived from an EMBL/GenBank/DDBJ whole genome shotgun (WGS) entry which is preliminary data.</text>
</comment>
<dbReference type="EMBL" id="CM047742">
    <property type="protein sequence ID" value="KAJ0034758.1"/>
    <property type="molecule type" value="Genomic_DNA"/>
</dbReference>
<sequence length="135" mass="15152">MEDQRGEETHILTIPFPAQGHINPMLQLSKRLASKGLKVTLVTAESTPISIQGESLTSSIKIESIPDGFSVDAGVNVINFDEYIERFKDLASDGAPFFTQARRLMQFIIIFIKGHRKFLRRRIFGVIAFDAAAWD</sequence>
<reference evidence="2" key="1">
    <citation type="journal article" date="2023" name="G3 (Bethesda)">
        <title>Genome assembly and association tests identify interacting loci associated with vigor, precocity, and sex in interspecific pistachio rootstocks.</title>
        <authorList>
            <person name="Palmer W."/>
            <person name="Jacygrad E."/>
            <person name="Sagayaradj S."/>
            <person name="Cavanaugh K."/>
            <person name="Han R."/>
            <person name="Bertier L."/>
            <person name="Beede B."/>
            <person name="Kafkas S."/>
            <person name="Golino D."/>
            <person name="Preece J."/>
            <person name="Michelmore R."/>
        </authorList>
    </citation>
    <scope>NUCLEOTIDE SEQUENCE [LARGE SCALE GENOMIC DNA]</scope>
</reference>
<evidence type="ECO:0000313" key="2">
    <source>
        <dbReference type="Proteomes" id="UP001163603"/>
    </source>
</evidence>